<sequence>MRSEVRKSMPLLSISVVMQLTDLTARQIRYYEEQGFITPARTAGNQRKFSLNDVDILFDIKDLVDDQMNMASVRKIFAMRAQQKQEEQDNEALRRMMREEHLRAQRLKTTSIRQGDLSRFY</sequence>
<reference evidence="6" key="1">
    <citation type="journal article" date="2014" name="Int. J. Syst. Evol. Microbiol.">
        <title>Complete genome sequence of Corynebacterium casei LMG S-19264T (=DSM 44701T), isolated from a smear-ripened cheese.</title>
        <authorList>
            <consortium name="US DOE Joint Genome Institute (JGI-PGF)"/>
            <person name="Walter F."/>
            <person name="Albersmeier A."/>
            <person name="Kalinowski J."/>
            <person name="Ruckert C."/>
        </authorList>
    </citation>
    <scope>NUCLEOTIDE SEQUENCE</scope>
    <source>
        <strain evidence="6">CGMCC 1.15760</strain>
    </source>
</reference>
<dbReference type="PROSITE" id="PS00552">
    <property type="entry name" value="HTH_MERR_1"/>
    <property type="match status" value="1"/>
</dbReference>
<proteinExistence type="predicted"/>
<name>A0A917G5A8_9BACI</name>
<protein>
    <submittedName>
        <fullName evidence="6">HTH-type transcriptional regulator GlnR</fullName>
    </submittedName>
</protein>
<evidence type="ECO:0000313" key="6">
    <source>
        <dbReference type="EMBL" id="GGG22482.1"/>
    </source>
</evidence>
<evidence type="ECO:0000256" key="1">
    <source>
        <dbReference type="ARBA" id="ARBA00022491"/>
    </source>
</evidence>
<keyword evidence="2" id="KW-0805">Transcription regulation</keyword>
<keyword evidence="4" id="KW-0804">Transcription</keyword>
<evidence type="ECO:0000259" key="5">
    <source>
        <dbReference type="PROSITE" id="PS50937"/>
    </source>
</evidence>
<keyword evidence="1" id="KW-0678">Repressor</keyword>
<dbReference type="RefSeq" id="WP_188614526.1">
    <property type="nucleotide sequence ID" value="NZ_BMJT01000004.1"/>
</dbReference>
<evidence type="ECO:0000256" key="4">
    <source>
        <dbReference type="ARBA" id="ARBA00023163"/>
    </source>
</evidence>
<evidence type="ECO:0000256" key="3">
    <source>
        <dbReference type="ARBA" id="ARBA00023125"/>
    </source>
</evidence>
<dbReference type="GO" id="GO:0003700">
    <property type="term" value="F:DNA-binding transcription factor activity"/>
    <property type="evidence" value="ECO:0007669"/>
    <property type="project" value="InterPro"/>
</dbReference>
<dbReference type="InterPro" id="IPR009061">
    <property type="entry name" value="DNA-bd_dom_put_sf"/>
</dbReference>
<reference evidence="6" key="2">
    <citation type="submission" date="2020-09" db="EMBL/GenBank/DDBJ databases">
        <authorList>
            <person name="Sun Q."/>
            <person name="Zhou Y."/>
        </authorList>
    </citation>
    <scope>NUCLEOTIDE SEQUENCE</scope>
    <source>
        <strain evidence="6">CGMCC 1.15760</strain>
    </source>
</reference>
<keyword evidence="7" id="KW-1185">Reference proteome</keyword>
<dbReference type="PANTHER" id="PTHR30204:SF65">
    <property type="entry name" value="HTH-TYPE TRANSCRIPTIONAL REGULATOR TNRA"/>
    <property type="match status" value="1"/>
</dbReference>
<organism evidence="6 7">
    <name type="scientific">Lysinibacillus alkalisoli</name>
    <dbReference type="NCBI Taxonomy" id="1911548"/>
    <lineage>
        <taxon>Bacteria</taxon>
        <taxon>Bacillati</taxon>
        <taxon>Bacillota</taxon>
        <taxon>Bacilli</taxon>
        <taxon>Bacillales</taxon>
        <taxon>Bacillaceae</taxon>
        <taxon>Lysinibacillus</taxon>
    </lineage>
</organism>
<comment type="caution">
    <text evidence="6">The sequence shown here is derived from an EMBL/GenBank/DDBJ whole genome shotgun (WGS) entry which is preliminary data.</text>
</comment>
<dbReference type="SMART" id="SM00422">
    <property type="entry name" value="HTH_MERR"/>
    <property type="match status" value="1"/>
</dbReference>
<dbReference type="Pfam" id="PF13411">
    <property type="entry name" value="MerR_1"/>
    <property type="match status" value="1"/>
</dbReference>
<dbReference type="PROSITE" id="PS50937">
    <property type="entry name" value="HTH_MERR_2"/>
    <property type="match status" value="1"/>
</dbReference>
<dbReference type="PANTHER" id="PTHR30204">
    <property type="entry name" value="REDOX-CYCLING DRUG-SENSING TRANSCRIPTIONAL ACTIVATOR SOXR"/>
    <property type="match status" value="1"/>
</dbReference>
<dbReference type="GO" id="GO:0003677">
    <property type="term" value="F:DNA binding"/>
    <property type="evidence" value="ECO:0007669"/>
    <property type="project" value="UniProtKB-KW"/>
</dbReference>
<evidence type="ECO:0000313" key="7">
    <source>
        <dbReference type="Proteomes" id="UP000616608"/>
    </source>
</evidence>
<gene>
    <name evidence="6" type="primary">glnR</name>
    <name evidence="6" type="ORF">GCM10007425_16180</name>
</gene>
<dbReference type="InterPro" id="IPR000551">
    <property type="entry name" value="MerR-type_HTH_dom"/>
</dbReference>
<keyword evidence="3" id="KW-0238">DNA-binding</keyword>
<evidence type="ECO:0000256" key="2">
    <source>
        <dbReference type="ARBA" id="ARBA00023015"/>
    </source>
</evidence>
<feature type="domain" description="HTH merR-type" evidence="5">
    <location>
        <begin position="11"/>
        <end position="79"/>
    </location>
</feature>
<dbReference type="InterPro" id="IPR047057">
    <property type="entry name" value="MerR_fam"/>
</dbReference>
<dbReference type="EMBL" id="BMJT01000004">
    <property type="protein sequence ID" value="GGG22482.1"/>
    <property type="molecule type" value="Genomic_DNA"/>
</dbReference>
<dbReference type="Gene3D" id="1.10.1660.10">
    <property type="match status" value="1"/>
</dbReference>
<accession>A0A917G5A8</accession>
<dbReference type="AlphaFoldDB" id="A0A917G5A8"/>
<dbReference type="Proteomes" id="UP000616608">
    <property type="component" value="Unassembled WGS sequence"/>
</dbReference>
<dbReference type="SUPFAM" id="SSF46955">
    <property type="entry name" value="Putative DNA-binding domain"/>
    <property type="match status" value="1"/>
</dbReference>